<comment type="caution">
    <text evidence="1">The sequence shown here is derived from an EMBL/GenBank/DDBJ whole genome shotgun (WGS) entry which is preliminary data.</text>
</comment>
<dbReference type="AlphaFoldDB" id="A0A7D8YZN1"/>
<proteinExistence type="predicted"/>
<evidence type="ECO:0000313" key="1">
    <source>
        <dbReference type="EMBL" id="TVY52024.1"/>
    </source>
</evidence>
<evidence type="ECO:0000313" key="2">
    <source>
        <dbReference type="Proteomes" id="UP000481288"/>
    </source>
</evidence>
<organism evidence="1 2">
    <name type="scientific">Lachnellula cervina</name>
    <dbReference type="NCBI Taxonomy" id="1316786"/>
    <lineage>
        <taxon>Eukaryota</taxon>
        <taxon>Fungi</taxon>
        <taxon>Dikarya</taxon>
        <taxon>Ascomycota</taxon>
        <taxon>Pezizomycotina</taxon>
        <taxon>Leotiomycetes</taxon>
        <taxon>Helotiales</taxon>
        <taxon>Lachnaceae</taxon>
        <taxon>Lachnellula</taxon>
    </lineage>
</organism>
<dbReference type="Proteomes" id="UP000481288">
    <property type="component" value="Unassembled WGS sequence"/>
</dbReference>
<dbReference type="EMBL" id="QGMG01000688">
    <property type="protein sequence ID" value="TVY52024.1"/>
    <property type="molecule type" value="Genomic_DNA"/>
</dbReference>
<gene>
    <name evidence="1" type="ORF">LCER1_G004708</name>
</gene>
<protein>
    <submittedName>
        <fullName evidence="1">Uncharacterized protein</fullName>
    </submittedName>
</protein>
<reference evidence="1 2" key="1">
    <citation type="submission" date="2018-05" db="EMBL/GenBank/DDBJ databases">
        <title>Whole genome sequencing for identification of molecular markers to develop diagnostic detection tools for the regulated plant pathogen Lachnellula willkommii.</title>
        <authorList>
            <person name="Giroux E."/>
            <person name="Bilodeau G."/>
        </authorList>
    </citation>
    <scope>NUCLEOTIDE SEQUENCE [LARGE SCALE GENOMIC DNA]</scope>
    <source>
        <strain evidence="1 2">CBS 625.97</strain>
    </source>
</reference>
<accession>A0A7D8YZN1</accession>
<sequence>MNSPSDQELVEAITKLRPDHPHLGRLKLLSLLKETHSWTLSEQRLKKCLDKNNLNAQPESEGPLPRDEKFNEVVKDAFVDFKTREREFLLALSKPQSEKVSNGYTSDSTYAACHMRHYVEVLLSLQGIKPCTLFAHATAQDIFTEMIQVCLKPVIKKYQLARYGFHLQQITHPMPTTAHQGFQDAWVFADTRSPLWPEVKQVFLTPNKGKADEDRVGKALGYPIDRAVGIASSRSSFCAVDMTEMHDMKSSIHITGYEFFTGTGEDHLADILMHFDRCRRAARDVGTKLEMDLSNNKKLRALCE</sequence>
<name>A0A7D8YZN1_9HELO</name>
<dbReference type="OrthoDB" id="3528649at2759"/>
<keyword evidence="2" id="KW-1185">Reference proteome</keyword>